<dbReference type="SUPFAM" id="SSF56112">
    <property type="entry name" value="Protein kinase-like (PK-like)"/>
    <property type="match status" value="1"/>
</dbReference>
<feature type="compositionally biased region" description="Basic and acidic residues" evidence="6">
    <location>
        <begin position="308"/>
        <end position="324"/>
    </location>
</feature>
<dbReference type="InterPro" id="IPR000719">
    <property type="entry name" value="Prot_kinase_dom"/>
</dbReference>
<dbReference type="PROSITE" id="PS00107">
    <property type="entry name" value="PROTEIN_KINASE_ATP"/>
    <property type="match status" value="1"/>
</dbReference>
<evidence type="ECO:0000256" key="1">
    <source>
        <dbReference type="ARBA" id="ARBA00022679"/>
    </source>
</evidence>
<name>A0A9W6W253_9ACTN</name>
<dbReference type="PROSITE" id="PS50011">
    <property type="entry name" value="PROTEIN_KINASE_DOM"/>
    <property type="match status" value="1"/>
</dbReference>
<keyword evidence="4 5" id="KW-0067">ATP-binding</keyword>
<dbReference type="GO" id="GO:0004674">
    <property type="term" value="F:protein serine/threonine kinase activity"/>
    <property type="evidence" value="ECO:0007669"/>
    <property type="project" value="TreeGrafter"/>
</dbReference>
<reference evidence="9" key="1">
    <citation type="submission" date="2023-03" db="EMBL/GenBank/DDBJ databases">
        <title>Actinoallomurus iriomotensis NBRC 103684.</title>
        <authorList>
            <person name="Ichikawa N."/>
            <person name="Sato H."/>
            <person name="Tonouchi N."/>
        </authorList>
    </citation>
    <scope>NUCLEOTIDE SEQUENCE</scope>
    <source>
        <strain evidence="9">NBRC 103684</strain>
    </source>
</reference>
<dbReference type="GO" id="GO:0005524">
    <property type="term" value="F:ATP binding"/>
    <property type="evidence" value="ECO:0007669"/>
    <property type="project" value="UniProtKB-UniRule"/>
</dbReference>
<keyword evidence="3" id="KW-0418">Kinase</keyword>
<protein>
    <recommendedName>
        <fullName evidence="8">Protein kinase domain-containing protein</fullName>
    </recommendedName>
</protein>
<organism evidence="9 10">
    <name type="scientific">Actinoallomurus iriomotensis</name>
    <dbReference type="NCBI Taxonomy" id="478107"/>
    <lineage>
        <taxon>Bacteria</taxon>
        <taxon>Bacillati</taxon>
        <taxon>Actinomycetota</taxon>
        <taxon>Actinomycetes</taxon>
        <taxon>Streptosporangiales</taxon>
        <taxon>Thermomonosporaceae</taxon>
        <taxon>Actinoallomurus</taxon>
    </lineage>
</organism>
<keyword evidence="10" id="KW-1185">Reference proteome</keyword>
<evidence type="ECO:0000256" key="5">
    <source>
        <dbReference type="PROSITE-ProRule" id="PRU10141"/>
    </source>
</evidence>
<dbReference type="Pfam" id="PF00069">
    <property type="entry name" value="Pkinase"/>
    <property type="match status" value="1"/>
</dbReference>
<evidence type="ECO:0000313" key="9">
    <source>
        <dbReference type="EMBL" id="GLY87502.1"/>
    </source>
</evidence>
<feature type="region of interest" description="Disordered" evidence="6">
    <location>
        <begin position="366"/>
        <end position="392"/>
    </location>
</feature>
<evidence type="ECO:0000256" key="6">
    <source>
        <dbReference type="SAM" id="MobiDB-lite"/>
    </source>
</evidence>
<dbReference type="InterPro" id="IPR008271">
    <property type="entry name" value="Ser/Thr_kinase_AS"/>
</dbReference>
<dbReference type="RefSeq" id="WP_285576591.1">
    <property type="nucleotide sequence ID" value="NZ_BSTK01000008.1"/>
</dbReference>
<dbReference type="PANTHER" id="PTHR43289:SF34">
    <property type="entry name" value="SERINE_THREONINE-PROTEIN KINASE YBDM-RELATED"/>
    <property type="match status" value="1"/>
</dbReference>
<keyword evidence="7" id="KW-1133">Transmembrane helix</keyword>
<gene>
    <name evidence="9" type="ORF">Airi02_054310</name>
</gene>
<dbReference type="InterPro" id="IPR017441">
    <property type="entry name" value="Protein_kinase_ATP_BS"/>
</dbReference>
<proteinExistence type="predicted"/>
<keyword evidence="2 5" id="KW-0547">Nucleotide-binding</keyword>
<evidence type="ECO:0000256" key="2">
    <source>
        <dbReference type="ARBA" id="ARBA00022741"/>
    </source>
</evidence>
<feature type="domain" description="Protein kinase" evidence="8">
    <location>
        <begin position="15"/>
        <end position="273"/>
    </location>
</feature>
<keyword evidence="1" id="KW-0808">Transferase</keyword>
<feature type="transmembrane region" description="Helical" evidence="7">
    <location>
        <begin position="336"/>
        <end position="357"/>
    </location>
</feature>
<dbReference type="AlphaFoldDB" id="A0A9W6W253"/>
<feature type="region of interest" description="Disordered" evidence="6">
    <location>
        <begin position="306"/>
        <end position="332"/>
    </location>
</feature>
<dbReference type="Proteomes" id="UP001165074">
    <property type="component" value="Unassembled WGS sequence"/>
</dbReference>
<evidence type="ECO:0000256" key="3">
    <source>
        <dbReference type="ARBA" id="ARBA00022777"/>
    </source>
</evidence>
<evidence type="ECO:0000256" key="7">
    <source>
        <dbReference type="SAM" id="Phobius"/>
    </source>
</evidence>
<dbReference type="Gene3D" id="1.10.510.10">
    <property type="entry name" value="Transferase(Phosphotransferase) domain 1"/>
    <property type="match status" value="1"/>
</dbReference>
<dbReference type="Gene3D" id="3.30.200.20">
    <property type="entry name" value="Phosphorylase Kinase, domain 1"/>
    <property type="match status" value="1"/>
</dbReference>
<dbReference type="PANTHER" id="PTHR43289">
    <property type="entry name" value="MITOGEN-ACTIVATED PROTEIN KINASE KINASE KINASE 20-RELATED"/>
    <property type="match status" value="1"/>
</dbReference>
<dbReference type="SMART" id="SM00220">
    <property type="entry name" value="S_TKc"/>
    <property type="match status" value="1"/>
</dbReference>
<dbReference type="EMBL" id="BSTK01000008">
    <property type="protein sequence ID" value="GLY87502.1"/>
    <property type="molecule type" value="Genomic_DNA"/>
</dbReference>
<evidence type="ECO:0000259" key="8">
    <source>
        <dbReference type="PROSITE" id="PS50011"/>
    </source>
</evidence>
<dbReference type="PROSITE" id="PS00108">
    <property type="entry name" value="PROTEIN_KINASE_ST"/>
    <property type="match status" value="1"/>
</dbReference>
<evidence type="ECO:0000313" key="10">
    <source>
        <dbReference type="Proteomes" id="UP001165074"/>
    </source>
</evidence>
<dbReference type="InterPro" id="IPR011009">
    <property type="entry name" value="Kinase-like_dom_sf"/>
</dbReference>
<sequence>MRPLETSDPASIGSYRILAELGRGGMGRVFLGGSPDGRLVAVKQVRAQFAEDDGFRARFRREVEASRRVSGGYTAAVIDADPDAQVPWLASEFVVGPSLLEAIEAVGPLPEASTLRLAAGMAAALADVHRAGLMHRDLKPPNVLLTGDGVRVIDFGIARAADDPGGTQLTHTGWLVGTPAYMSPEQAESRPLTPAGDIFSLGCVLVMACTGASPFAAPTAAQTLYRIVHSQADLSSISGRLRAIIGPCLAKDPADRPTPARLLESVGRIAPSLQPWPEPIHQMIAAQRAEVARFIKDPKAPSTLVFLPHDDGRSPVAAPEEKAPGRSAGRRSNAPIAIGAGAVVLVGVLLAFILMFYDSGDGRHAANASGASMTPSSPSSSPSSPGPSPSRLGGLDLQAWCRHAGQGDLVLTGNNVYGWYCHTPKGEDTDIDTNAVCRYQYGDPNASSSFTDVDNPYSWYCSS</sequence>
<accession>A0A9W6W253</accession>
<dbReference type="CDD" id="cd14014">
    <property type="entry name" value="STKc_PknB_like"/>
    <property type="match status" value="1"/>
</dbReference>
<keyword evidence="7" id="KW-0472">Membrane</keyword>
<feature type="binding site" evidence="5">
    <location>
        <position position="43"/>
    </location>
    <ligand>
        <name>ATP</name>
        <dbReference type="ChEBI" id="CHEBI:30616"/>
    </ligand>
</feature>
<comment type="caution">
    <text evidence="9">The sequence shown here is derived from an EMBL/GenBank/DDBJ whole genome shotgun (WGS) entry which is preliminary data.</text>
</comment>
<evidence type="ECO:0000256" key="4">
    <source>
        <dbReference type="ARBA" id="ARBA00022840"/>
    </source>
</evidence>
<keyword evidence="7" id="KW-0812">Transmembrane</keyword>